<evidence type="ECO:0000256" key="16">
    <source>
        <dbReference type="ARBA" id="ARBA00023242"/>
    </source>
</evidence>
<name>A0A834YMI9_TETSI</name>
<comment type="catalytic activity">
    <reaction evidence="1">
        <text>Exonucleolytic cleavage of poly(A) to 5'-AMP.</text>
        <dbReference type="EC" id="3.1.13.4"/>
    </reaction>
</comment>
<dbReference type="GO" id="GO:0005634">
    <property type="term" value="C:nucleus"/>
    <property type="evidence" value="ECO:0007669"/>
    <property type="project" value="UniProtKB-SubCell"/>
</dbReference>
<dbReference type="AlphaFoldDB" id="A0A834YMI9"/>
<keyword evidence="8" id="KW-0963">Cytoplasm</keyword>
<protein>
    <recommendedName>
        <fullName evidence="7">poly(A)-specific ribonuclease</fullName>
        <ecNumber evidence="7">3.1.13.4</ecNumber>
    </recommendedName>
</protein>
<keyword evidence="14" id="KW-0805">Transcription regulation</keyword>
<evidence type="ECO:0000313" key="19">
    <source>
        <dbReference type="EMBL" id="KAF8389273.1"/>
    </source>
</evidence>
<evidence type="ECO:0000256" key="6">
    <source>
        <dbReference type="ARBA" id="ARBA00011757"/>
    </source>
</evidence>
<evidence type="ECO:0000256" key="8">
    <source>
        <dbReference type="ARBA" id="ARBA00022490"/>
    </source>
</evidence>
<keyword evidence="18" id="KW-0812">Transmembrane</keyword>
<evidence type="ECO:0000256" key="5">
    <source>
        <dbReference type="ARBA" id="ARBA00008372"/>
    </source>
</evidence>
<dbReference type="EC" id="3.1.13.4" evidence="7"/>
<comment type="subcellular location">
    <subcellularLocation>
        <location evidence="4">Cytoplasm</location>
    </subcellularLocation>
    <subcellularLocation>
        <location evidence="3">Nucleus</location>
    </subcellularLocation>
</comment>
<evidence type="ECO:0000256" key="2">
    <source>
        <dbReference type="ARBA" id="ARBA00001968"/>
    </source>
</evidence>
<organism evidence="19 20">
    <name type="scientific">Tetracentron sinense</name>
    <name type="common">Spur-leaf</name>
    <dbReference type="NCBI Taxonomy" id="13715"/>
    <lineage>
        <taxon>Eukaryota</taxon>
        <taxon>Viridiplantae</taxon>
        <taxon>Streptophyta</taxon>
        <taxon>Embryophyta</taxon>
        <taxon>Tracheophyta</taxon>
        <taxon>Spermatophyta</taxon>
        <taxon>Magnoliopsida</taxon>
        <taxon>Trochodendrales</taxon>
        <taxon>Trochodendraceae</taxon>
        <taxon>Tetracentron</taxon>
    </lineage>
</organism>
<keyword evidence="15" id="KW-0804">Transcription</keyword>
<evidence type="ECO:0000256" key="11">
    <source>
        <dbReference type="ARBA" id="ARBA00022801"/>
    </source>
</evidence>
<accession>A0A834YMI9</accession>
<evidence type="ECO:0000256" key="14">
    <source>
        <dbReference type="ARBA" id="ARBA00023015"/>
    </source>
</evidence>
<dbReference type="OrthoDB" id="1164111at2759"/>
<dbReference type="EMBL" id="JABCRI010000019">
    <property type="protein sequence ID" value="KAF8389273.1"/>
    <property type="molecule type" value="Genomic_DNA"/>
</dbReference>
<evidence type="ECO:0000256" key="9">
    <source>
        <dbReference type="ARBA" id="ARBA00022722"/>
    </source>
</evidence>
<feature type="transmembrane region" description="Helical" evidence="18">
    <location>
        <begin position="146"/>
        <end position="168"/>
    </location>
</feature>
<dbReference type="SUPFAM" id="SSF51735">
    <property type="entry name" value="NAD(P)-binding Rossmann-fold domains"/>
    <property type="match status" value="1"/>
</dbReference>
<evidence type="ECO:0000256" key="7">
    <source>
        <dbReference type="ARBA" id="ARBA00012161"/>
    </source>
</evidence>
<evidence type="ECO:0000256" key="1">
    <source>
        <dbReference type="ARBA" id="ARBA00001663"/>
    </source>
</evidence>
<keyword evidence="18" id="KW-1133">Transmembrane helix</keyword>
<dbReference type="InterPro" id="IPR036291">
    <property type="entry name" value="NAD(P)-bd_dom_sf"/>
</dbReference>
<dbReference type="GO" id="GO:0003723">
    <property type="term" value="F:RNA binding"/>
    <property type="evidence" value="ECO:0007669"/>
    <property type="project" value="UniProtKB-KW"/>
</dbReference>
<dbReference type="InterPro" id="IPR006941">
    <property type="entry name" value="RNase_CAF1"/>
</dbReference>
<dbReference type="Pfam" id="PF04857">
    <property type="entry name" value="CAF1"/>
    <property type="match status" value="1"/>
</dbReference>
<dbReference type="Gene3D" id="3.40.50.720">
    <property type="entry name" value="NAD(P)-binding Rossmann-like Domain"/>
    <property type="match status" value="1"/>
</dbReference>
<sequence>MTSSLIRQVWAANLEEEVQKIAHLLFFFPVIAMDKEFPGVIYRPSTGTAHQLDPFNHYQILKANVDALKVIQVGLTLSDARGNLADLGDGFSSIWEFNFGDFDVDRDLHAPESIQLLKQQGIDFNKNREKGICAARFGQLLLKYRIVYNFSMVIWVTFHSAYDFAYLIKILTQRELPSDLPAFLSLVEFFFGMRVYDMKHIVRYCDGLYGGLDRIAKTLQVDRVAGKSHQAGSDSLLTLQTFMKLKDRYFNGRIGFTAKERTSKSLSIIFSKDNLDSYGIMASIDKIMQELMADGRVSGLGILGRAPNGVHFLEVGKRFPGGLALLRVGCWQSMDGKGQDGACRFLVNDAITPLNSPRITCMGLTCCWKQEKLHNLQCGVRQFIHVSTDEVYCETKADAIVGTHEAAQLLPTNPYSATKVGAEMRS</sequence>
<evidence type="ECO:0000256" key="3">
    <source>
        <dbReference type="ARBA" id="ARBA00004123"/>
    </source>
</evidence>
<evidence type="ECO:0000256" key="12">
    <source>
        <dbReference type="ARBA" id="ARBA00022839"/>
    </source>
</evidence>
<dbReference type="InterPro" id="IPR036397">
    <property type="entry name" value="RNaseH_sf"/>
</dbReference>
<keyword evidence="11" id="KW-0378">Hydrolase</keyword>
<evidence type="ECO:0000256" key="18">
    <source>
        <dbReference type="SAM" id="Phobius"/>
    </source>
</evidence>
<keyword evidence="18" id="KW-0472">Membrane</keyword>
<dbReference type="GO" id="GO:0046872">
    <property type="term" value="F:metal ion binding"/>
    <property type="evidence" value="ECO:0007669"/>
    <property type="project" value="UniProtKB-KW"/>
</dbReference>
<keyword evidence="9" id="KW-0540">Nuclease</keyword>
<comment type="subunit">
    <text evidence="6">Component of the CCR4-NOT complex, at least composed of CRR4 and CAF1 proteins.</text>
</comment>
<evidence type="ECO:0000256" key="10">
    <source>
        <dbReference type="ARBA" id="ARBA00022723"/>
    </source>
</evidence>
<comment type="similarity">
    <text evidence="5">Belongs to the CAF1 family.</text>
</comment>
<dbReference type="GO" id="GO:0004535">
    <property type="term" value="F:poly(A)-specific ribonuclease activity"/>
    <property type="evidence" value="ECO:0007669"/>
    <property type="project" value="UniProtKB-EC"/>
</dbReference>
<evidence type="ECO:0000256" key="4">
    <source>
        <dbReference type="ARBA" id="ARBA00004496"/>
    </source>
</evidence>
<keyword evidence="10" id="KW-0479">Metal-binding</keyword>
<comment type="cofactor">
    <cofactor evidence="2">
        <name>a divalent metal cation</name>
        <dbReference type="ChEBI" id="CHEBI:60240"/>
    </cofactor>
</comment>
<dbReference type="PANTHER" id="PTHR10797">
    <property type="entry name" value="CCR4-NOT TRANSCRIPTION COMPLEX SUBUNIT"/>
    <property type="match status" value="1"/>
</dbReference>
<dbReference type="Gene3D" id="3.30.420.10">
    <property type="entry name" value="Ribonuclease H-like superfamily/Ribonuclease H"/>
    <property type="match status" value="1"/>
</dbReference>
<dbReference type="SUPFAM" id="SSF53098">
    <property type="entry name" value="Ribonuclease H-like"/>
    <property type="match status" value="1"/>
</dbReference>
<evidence type="ECO:0000256" key="17">
    <source>
        <dbReference type="ARBA" id="ARBA00025148"/>
    </source>
</evidence>
<dbReference type="GO" id="GO:0030014">
    <property type="term" value="C:CCR4-NOT complex"/>
    <property type="evidence" value="ECO:0007669"/>
    <property type="project" value="InterPro"/>
</dbReference>
<keyword evidence="16" id="KW-0539">Nucleus</keyword>
<evidence type="ECO:0000256" key="15">
    <source>
        <dbReference type="ARBA" id="ARBA00023163"/>
    </source>
</evidence>
<dbReference type="GO" id="GO:0005737">
    <property type="term" value="C:cytoplasm"/>
    <property type="evidence" value="ECO:0007669"/>
    <property type="project" value="UniProtKB-SubCell"/>
</dbReference>
<dbReference type="Proteomes" id="UP000655225">
    <property type="component" value="Unassembled WGS sequence"/>
</dbReference>
<evidence type="ECO:0000256" key="13">
    <source>
        <dbReference type="ARBA" id="ARBA00022884"/>
    </source>
</evidence>
<comment type="function">
    <text evidence="17">Ubiquitous transcription factor required for a diverse set of processes. It is a component of the CCR4 complex involved in the control of gene expression.</text>
</comment>
<dbReference type="InterPro" id="IPR039637">
    <property type="entry name" value="CNOT7/CNOT8/Pop2"/>
</dbReference>
<comment type="caution">
    <text evidence="19">The sequence shown here is derived from an EMBL/GenBank/DDBJ whole genome shotgun (WGS) entry which is preliminary data.</text>
</comment>
<keyword evidence="20" id="KW-1185">Reference proteome</keyword>
<gene>
    <name evidence="19" type="ORF">HHK36_025966</name>
</gene>
<dbReference type="InterPro" id="IPR012337">
    <property type="entry name" value="RNaseH-like_sf"/>
</dbReference>
<evidence type="ECO:0000313" key="20">
    <source>
        <dbReference type="Proteomes" id="UP000655225"/>
    </source>
</evidence>
<keyword evidence="12" id="KW-0269">Exonuclease</keyword>
<reference evidence="19 20" key="1">
    <citation type="submission" date="2020-04" db="EMBL/GenBank/DDBJ databases">
        <title>Plant Genome Project.</title>
        <authorList>
            <person name="Zhang R.-G."/>
        </authorList>
    </citation>
    <scope>NUCLEOTIDE SEQUENCE [LARGE SCALE GENOMIC DNA]</scope>
    <source>
        <strain evidence="19">YNK0</strain>
        <tissue evidence="19">Leaf</tissue>
    </source>
</reference>
<proteinExistence type="inferred from homology"/>
<keyword evidence="13" id="KW-0694">RNA-binding</keyword>